<dbReference type="InterPro" id="IPR051281">
    <property type="entry name" value="Dual-spec_lipid-protein_phosph"/>
</dbReference>
<feature type="domain" description="Tyrosine specific protein phosphatases" evidence="6">
    <location>
        <begin position="95"/>
        <end position="173"/>
    </location>
</feature>
<dbReference type="PROSITE" id="PS51181">
    <property type="entry name" value="PPASE_TENSIN"/>
    <property type="match status" value="1"/>
</dbReference>
<dbReference type="InterPro" id="IPR029023">
    <property type="entry name" value="Tensin_phosphatase"/>
</dbReference>
<evidence type="ECO:0000256" key="1">
    <source>
        <dbReference type="ARBA" id="ARBA00007881"/>
    </source>
</evidence>
<dbReference type="PANTHER" id="PTHR12305">
    <property type="entry name" value="PHOSPHATASE WITH HOMOLOGY TO TENSIN"/>
    <property type="match status" value="1"/>
</dbReference>
<dbReference type="SUPFAM" id="SSF52799">
    <property type="entry name" value="(Phosphotyrosine protein) phosphatases II"/>
    <property type="match status" value="1"/>
</dbReference>
<organism evidence="9 10">
    <name type="scientific">Anaeramoeba flamelloides</name>
    <dbReference type="NCBI Taxonomy" id="1746091"/>
    <lineage>
        <taxon>Eukaryota</taxon>
        <taxon>Metamonada</taxon>
        <taxon>Anaeramoebidae</taxon>
        <taxon>Anaeramoeba</taxon>
    </lineage>
</organism>
<dbReference type="Proteomes" id="UP001146793">
    <property type="component" value="Unassembled WGS sequence"/>
</dbReference>
<dbReference type="CDD" id="cd14509">
    <property type="entry name" value="PTP_PTEN"/>
    <property type="match status" value="1"/>
</dbReference>
<dbReference type="SMART" id="SM01326">
    <property type="entry name" value="PTEN_C2"/>
    <property type="match status" value="1"/>
</dbReference>
<dbReference type="GO" id="GO:0016314">
    <property type="term" value="F:phosphatidylinositol-3,4,5-trisphosphate 3-phosphatase activity"/>
    <property type="evidence" value="ECO:0007669"/>
    <property type="project" value="TreeGrafter"/>
</dbReference>
<dbReference type="SUPFAM" id="SSF49562">
    <property type="entry name" value="C2 domain (Calcium/lipid-binding domain, CaLB)"/>
    <property type="match status" value="1"/>
</dbReference>
<feature type="domain" description="Phosphatase tensin-type" evidence="7">
    <location>
        <begin position="14"/>
        <end position="185"/>
    </location>
</feature>
<feature type="compositionally biased region" description="Basic residues" evidence="5">
    <location>
        <begin position="464"/>
        <end position="492"/>
    </location>
</feature>
<dbReference type="Pfam" id="PF22785">
    <property type="entry name" value="Tc-R-P"/>
    <property type="match status" value="1"/>
</dbReference>
<dbReference type="EMBL" id="JANTQA010000029">
    <property type="protein sequence ID" value="KAJ3441737.1"/>
    <property type="molecule type" value="Genomic_DNA"/>
</dbReference>
<feature type="domain" description="C2 tensin-type" evidence="8">
    <location>
        <begin position="189"/>
        <end position="314"/>
    </location>
</feature>
<evidence type="ECO:0000259" key="6">
    <source>
        <dbReference type="PROSITE" id="PS50056"/>
    </source>
</evidence>
<protein>
    <submittedName>
        <fullName evidence="9">Phosphatase with homology to tensin</fullName>
    </submittedName>
</protein>
<feature type="compositionally biased region" description="Basic residues" evidence="5">
    <location>
        <begin position="363"/>
        <end position="395"/>
    </location>
</feature>
<evidence type="ECO:0000256" key="4">
    <source>
        <dbReference type="ARBA" id="ARBA00023098"/>
    </source>
</evidence>
<dbReference type="AlphaFoldDB" id="A0AAV7ZMP2"/>
<comment type="similarity">
    <text evidence="1">Belongs to the PTEN phosphatase protein family.</text>
</comment>
<evidence type="ECO:0000313" key="10">
    <source>
        <dbReference type="Proteomes" id="UP001146793"/>
    </source>
</evidence>
<dbReference type="InterPro" id="IPR035892">
    <property type="entry name" value="C2_domain_sf"/>
</dbReference>
<dbReference type="InterPro" id="IPR000387">
    <property type="entry name" value="Tyr_Pase_dom"/>
</dbReference>
<reference evidence="9" key="1">
    <citation type="submission" date="2022-08" db="EMBL/GenBank/DDBJ databases">
        <title>Novel sulphate-reducing endosymbionts in the free-living metamonad Anaeramoeba.</title>
        <authorList>
            <person name="Jerlstrom-Hultqvist J."/>
            <person name="Cepicka I."/>
            <person name="Gallot-Lavallee L."/>
            <person name="Salas-Leiva D."/>
            <person name="Curtis B.A."/>
            <person name="Zahonova K."/>
            <person name="Pipaliya S."/>
            <person name="Dacks J."/>
            <person name="Roger A.J."/>
        </authorList>
    </citation>
    <scope>NUCLEOTIDE SEQUENCE</scope>
    <source>
        <strain evidence="9">Busselton2</strain>
    </source>
</reference>
<evidence type="ECO:0000256" key="2">
    <source>
        <dbReference type="ARBA" id="ARBA00022801"/>
    </source>
</evidence>
<comment type="caution">
    <text evidence="9">The sequence shown here is derived from an EMBL/GenBank/DDBJ whole genome shotgun (WGS) entry which is preliminary data.</text>
</comment>
<dbReference type="Gene3D" id="2.60.40.1110">
    <property type="match status" value="1"/>
</dbReference>
<feature type="compositionally biased region" description="Low complexity" evidence="5">
    <location>
        <begin position="399"/>
        <end position="455"/>
    </location>
</feature>
<evidence type="ECO:0000256" key="3">
    <source>
        <dbReference type="ARBA" id="ARBA00022912"/>
    </source>
</evidence>
<accession>A0AAV7ZMP2</accession>
<dbReference type="InterPro" id="IPR045101">
    <property type="entry name" value="PTP_PTEN"/>
</dbReference>
<evidence type="ECO:0000259" key="8">
    <source>
        <dbReference type="PROSITE" id="PS51182"/>
    </source>
</evidence>
<dbReference type="Pfam" id="PF10409">
    <property type="entry name" value="PTEN_C2"/>
    <property type="match status" value="1"/>
</dbReference>
<dbReference type="GO" id="GO:0005829">
    <property type="term" value="C:cytosol"/>
    <property type="evidence" value="ECO:0007669"/>
    <property type="project" value="TreeGrafter"/>
</dbReference>
<dbReference type="FunFam" id="3.90.190.10:FF:000029">
    <property type="entry name" value="Phosphatidylinositol 3,4,5-trisphosphate 3-phosphatase and dual-specificity protein phosphatase PTEN"/>
    <property type="match status" value="1"/>
</dbReference>
<sequence length="499" mass="58167">MSKKIRKLVSKKKKRFKLGKFDLDLSYITSQIIAMGFPSSKIEGLYRNKMEHVQKFFDTRHSNKYKIYNLCSERSYDHSKFHYRVARYPFDDHNPPVLELIEPFCRSVDAWVKQGDQYITSIHCKAGKGRTGCLICCWMVYNGDFETAQESMEYYSKIRTKNEKGVTIPSQKRYIHYFTDIVKNGNRKLYQSTIDQLVIGPFKKLPSSNLTKIFNLKIYFEGKVKLFDCKSDKNNFVVSTTQEKMLIFKFPNNIPVVGDIRVSFYQKKKKIFQFWFHTSYVDKQMKLFKINLDSACKNKKVEDNFSAEIFFSKTKQEPQIGVCGVVDKKISNATVKFEDYYLPNGQDKKNLKTRNQKITENRKSKKSKRRQSNKRHKHKSRHKHKNKHKRNKKSKSSSEESSGSYSSSYESETSSSSYSSSPSSSYSYSSSSSLQSEESSDQTSSSSSSIESELSSSDKSEIKKNRKKNRKKIRKKKRTKSSKKKSKKKKKNYSGSESD</sequence>
<evidence type="ECO:0000256" key="5">
    <source>
        <dbReference type="SAM" id="MobiDB-lite"/>
    </source>
</evidence>
<proteinExistence type="inferred from homology"/>
<feature type="region of interest" description="Disordered" evidence="5">
    <location>
        <begin position="346"/>
        <end position="499"/>
    </location>
</feature>
<dbReference type="Gene3D" id="3.90.190.10">
    <property type="entry name" value="Protein tyrosine phosphatase superfamily"/>
    <property type="match status" value="1"/>
</dbReference>
<dbReference type="InterPro" id="IPR014020">
    <property type="entry name" value="Tensin_C2-dom"/>
</dbReference>
<name>A0AAV7ZMP2_9EUKA</name>
<dbReference type="InterPro" id="IPR029021">
    <property type="entry name" value="Prot-tyrosine_phosphatase-like"/>
</dbReference>
<gene>
    <name evidence="9" type="ORF">M0812_13751</name>
</gene>
<keyword evidence="3" id="KW-0904">Protein phosphatase</keyword>
<dbReference type="PROSITE" id="PS50056">
    <property type="entry name" value="TYR_PHOSPHATASE_2"/>
    <property type="match status" value="1"/>
</dbReference>
<keyword evidence="2" id="KW-0378">Hydrolase</keyword>
<dbReference type="InterPro" id="IPR016130">
    <property type="entry name" value="Tyr_Pase_AS"/>
</dbReference>
<dbReference type="PROSITE" id="PS00383">
    <property type="entry name" value="TYR_PHOSPHATASE_1"/>
    <property type="match status" value="1"/>
</dbReference>
<evidence type="ECO:0000313" key="9">
    <source>
        <dbReference type="EMBL" id="KAJ3441737.1"/>
    </source>
</evidence>
<dbReference type="GO" id="GO:0006629">
    <property type="term" value="P:lipid metabolic process"/>
    <property type="evidence" value="ECO:0007669"/>
    <property type="project" value="UniProtKB-KW"/>
</dbReference>
<dbReference type="PROSITE" id="PS51182">
    <property type="entry name" value="C2_TENSIN"/>
    <property type="match status" value="1"/>
</dbReference>
<keyword evidence="4" id="KW-0443">Lipid metabolism</keyword>
<dbReference type="GO" id="GO:0004721">
    <property type="term" value="F:phosphoprotein phosphatase activity"/>
    <property type="evidence" value="ECO:0007669"/>
    <property type="project" value="UniProtKB-KW"/>
</dbReference>
<evidence type="ECO:0000259" key="7">
    <source>
        <dbReference type="PROSITE" id="PS51181"/>
    </source>
</evidence>